<accession>A0A8X6GXI2</accession>
<dbReference type="EMBL" id="BMAO01026773">
    <property type="protein sequence ID" value="GFR12378.1"/>
    <property type="molecule type" value="Genomic_DNA"/>
</dbReference>
<protein>
    <submittedName>
        <fullName evidence="2">Uncharacterized protein</fullName>
    </submittedName>
</protein>
<feature type="compositionally biased region" description="Polar residues" evidence="1">
    <location>
        <begin position="94"/>
        <end position="110"/>
    </location>
</feature>
<sequence length="110" mass="12446">MIFRKDDMCPAFSDGPRRPAKGKIQSLRRRPGEPALAEGSYANVIPPTPSEEQKHAFYSTKCSALKEKRFSGRTCVFLAFLDGPRRQHKRQKRLASQSQTGLLGRQLSNR</sequence>
<reference evidence="2" key="1">
    <citation type="submission" date="2020-07" db="EMBL/GenBank/DDBJ databases">
        <title>Multicomponent nature underlies the extraordinary mechanical properties of spider dragline silk.</title>
        <authorList>
            <person name="Kono N."/>
            <person name="Nakamura H."/>
            <person name="Mori M."/>
            <person name="Yoshida Y."/>
            <person name="Ohtoshi R."/>
            <person name="Malay A.D."/>
            <person name="Moran D.A.P."/>
            <person name="Tomita M."/>
            <person name="Numata K."/>
            <person name="Arakawa K."/>
        </authorList>
    </citation>
    <scope>NUCLEOTIDE SEQUENCE</scope>
</reference>
<gene>
    <name evidence="2" type="ORF">TNCT_167111</name>
</gene>
<organism evidence="2 3">
    <name type="scientific">Trichonephila clavata</name>
    <name type="common">Joro spider</name>
    <name type="synonym">Nephila clavata</name>
    <dbReference type="NCBI Taxonomy" id="2740835"/>
    <lineage>
        <taxon>Eukaryota</taxon>
        <taxon>Metazoa</taxon>
        <taxon>Ecdysozoa</taxon>
        <taxon>Arthropoda</taxon>
        <taxon>Chelicerata</taxon>
        <taxon>Arachnida</taxon>
        <taxon>Araneae</taxon>
        <taxon>Araneomorphae</taxon>
        <taxon>Entelegynae</taxon>
        <taxon>Araneoidea</taxon>
        <taxon>Nephilidae</taxon>
        <taxon>Trichonephila</taxon>
    </lineage>
</organism>
<feature type="region of interest" description="Disordered" evidence="1">
    <location>
        <begin position="1"/>
        <end position="31"/>
    </location>
</feature>
<evidence type="ECO:0000313" key="3">
    <source>
        <dbReference type="Proteomes" id="UP000887116"/>
    </source>
</evidence>
<evidence type="ECO:0000313" key="2">
    <source>
        <dbReference type="EMBL" id="GFR12378.1"/>
    </source>
</evidence>
<keyword evidence="3" id="KW-1185">Reference proteome</keyword>
<feature type="region of interest" description="Disordered" evidence="1">
    <location>
        <begin position="87"/>
        <end position="110"/>
    </location>
</feature>
<evidence type="ECO:0000256" key="1">
    <source>
        <dbReference type="SAM" id="MobiDB-lite"/>
    </source>
</evidence>
<comment type="caution">
    <text evidence="2">The sequence shown here is derived from an EMBL/GenBank/DDBJ whole genome shotgun (WGS) entry which is preliminary data.</text>
</comment>
<dbReference type="AlphaFoldDB" id="A0A8X6GXI2"/>
<proteinExistence type="predicted"/>
<dbReference type="Proteomes" id="UP000887116">
    <property type="component" value="Unassembled WGS sequence"/>
</dbReference>
<feature type="compositionally biased region" description="Basic residues" evidence="1">
    <location>
        <begin position="18"/>
        <end position="29"/>
    </location>
</feature>
<name>A0A8X6GXI2_TRICU</name>